<dbReference type="PANTHER" id="PTHR33164">
    <property type="entry name" value="TRANSCRIPTIONAL REGULATOR, MARR FAMILY"/>
    <property type="match status" value="1"/>
</dbReference>
<sequence length="149" mass="17555">MEKLYQLSDSYNAIWLETSQLYEAWARQRGISFYELLVILSITEADGKVLQKDICQRFTIPKQTVNTVIKTLIRKGWLELEVSEQDRRSRNLCLTAEGRENTAQIVQELQNHEAQVWLQLGLDRAEHLIEYTALYNRYFREVSDKNARS</sequence>
<dbReference type="PANTHER" id="PTHR33164:SF89">
    <property type="entry name" value="MARR FAMILY REGULATORY PROTEIN"/>
    <property type="match status" value="1"/>
</dbReference>
<dbReference type="Proteomes" id="UP000606499">
    <property type="component" value="Unassembled WGS sequence"/>
</dbReference>
<dbReference type="InterPro" id="IPR036390">
    <property type="entry name" value="WH_DNA-bd_sf"/>
</dbReference>
<dbReference type="PROSITE" id="PS50995">
    <property type="entry name" value="HTH_MARR_2"/>
    <property type="match status" value="1"/>
</dbReference>
<dbReference type="SMART" id="SM00347">
    <property type="entry name" value="HTH_MARR"/>
    <property type="match status" value="1"/>
</dbReference>
<keyword evidence="2" id="KW-0238">DNA-binding</keyword>
<protein>
    <submittedName>
        <fullName evidence="5">MarR family transcriptional regulator</fullName>
    </submittedName>
</protein>
<evidence type="ECO:0000313" key="5">
    <source>
        <dbReference type="EMBL" id="MBC5726560.1"/>
    </source>
</evidence>
<dbReference type="InterPro" id="IPR036388">
    <property type="entry name" value="WH-like_DNA-bd_sf"/>
</dbReference>
<dbReference type="AlphaFoldDB" id="A0A923LW92"/>
<dbReference type="GO" id="GO:0003677">
    <property type="term" value="F:DNA binding"/>
    <property type="evidence" value="ECO:0007669"/>
    <property type="project" value="UniProtKB-KW"/>
</dbReference>
<dbReference type="Pfam" id="PF12802">
    <property type="entry name" value="MarR_2"/>
    <property type="match status" value="1"/>
</dbReference>
<dbReference type="EMBL" id="JACOPL010000019">
    <property type="protein sequence ID" value="MBC5726560.1"/>
    <property type="molecule type" value="Genomic_DNA"/>
</dbReference>
<dbReference type="RefSeq" id="WP_054327860.1">
    <property type="nucleotide sequence ID" value="NZ_JACOPL010000019.1"/>
</dbReference>
<feature type="domain" description="HTH marR-type" evidence="4">
    <location>
        <begin position="1"/>
        <end position="140"/>
    </location>
</feature>
<reference evidence="5" key="1">
    <citation type="submission" date="2020-08" db="EMBL/GenBank/DDBJ databases">
        <title>Genome public.</title>
        <authorList>
            <person name="Liu C."/>
            <person name="Sun Q."/>
        </authorList>
    </citation>
    <scope>NUCLEOTIDE SEQUENCE</scope>
    <source>
        <strain evidence="5">NSJ-28</strain>
    </source>
</reference>
<dbReference type="Gene3D" id="1.10.10.10">
    <property type="entry name" value="Winged helix-like DNA-binding domain superfamily/Winged helix DNA-binding domain"/>
    <property type="match status" value="1"/>
</dbReference>
<proteinExistence type="predicted"/>
<evidence type="ECO:0000313" key="6">
    <source>
        <dbReference type="Proteomes" id="UP000606499"/>
    </source>
</evidence>
<dbReference type="InterPro" id="IPR023187">
    <property type="entry name" value="Tscrpt_reg_MarR-type_CS"/>
</dbReference>
<dbReference type="GO" id="GO:0003700">
    <property type="term" value="F:DNA-binding transcription factor activity"/>
    <property type="evidence" value="ECO:0007669"/>
    <property type="project" value="InterPro"/>
</dbReference>
<organism evidence="5 6">
    <name type="scientific">Agathobaculum faecis</name>
    <dbReference type="NCBI Taxonomy" id="2763013"/>
    <lineage>
        <taxon>Bacteria</taxon>
        <taxon>Bacillati</taxon>
        <taxon>Bacillota</taxon>
        <taxon>Clostridia</taxon>
        <taxon>Eubacteriales</taxon>
        <taxon>Butyricicoccaceae</taxon>
        <taxon>Agathobaculum</taxon>
    </lineage>
</organism>
<gene>
    <name evidence="5" type="ORF">H8S45_13985</name>
</gene>
<dbReference type="SUPFAM" id="SSF46785">
    <property type="entry name" value="Winged helix' DNA-binding domain"/>
    <property type="match status" value="1"/>
</dbReference>
<dbReference type="InterPro" id="IPR000835">
    <property type="entry name" value="HTH_MarR-typ"/>
</dbReference>
<keyword evidence="3" id="KW-0804">Transcription</keyword>
<evidence type="ECO:0000256" key="1">
    <source>
        <dbReference type="ARBA" id="ARBA00023015"/>
    </source>
</evidence>
<accession>A0A923LW92</accession>
<dbReference type="InterPro" id="IPR039422">
    <property type="entry name" value="MarR/SlyA-like"/>
</dbReference>
<evidence type="ECO:0000259" key="4">
    <source>
        <dbReference type="PROSITE" id="PS50995"/>
    </source>
</evidence>
<dbReference type="PROSITE" id="PS01117">
    <property type="entry name" value="HTH_MARR_1"/>
    <property type="match status" value="1"/>
</dbReference>
<dbReference type="GO" id="GO:0006950">
    <property type="term" value="P:response to stress"/>
    <property type="evidence" value="ECO:0007669"/>
    <property type="project" value="TreeGrafter"/>
</dbReference>
<comment type="caution">
    <text evidence="5">The sequence shown here is derived from an EMBL/GenBank/DDBJ whole genome shotgun (WGS) entry which is preliminary data.</text>
</comment>
<name>A0A923LW92_9FIRM</name>
<evidence type="ECO:0000256" key="2">
    <source>
        <dbReference type="ARBA" id="ARBA00023125"/>
    </source>
</evidence>
<evidence type="ECO:0000256" key="3">
    <source>
        <dbReference type="ARBA" id="ARBA00023163"/>
    </source>
</evidence>
<keyword evidence="1" id="KW-0805">Transcription regulation</keyword>
<keyword evidence="6" id="KW-1185">Reference proteome</keyword>